<sequence>MTKVLLSVLVLVAIVALLYFSFSKQISDKFLGTNPTPGPQSVIVEKPIRPATPSPTASPEDDLTALERDLTELQATDVSLGNDLNNL</sequence>
<accession>A0A0G0YW78</accession>
<comment type="caution">
    <text evidence="2">The sequence shown here is derived from an EMBL/GenBank/DDBJ whole genome shotgun (WGS) entry which is preliminary data.</text>
</comment>
<evidence type="ECO:0000256" key="1">
    <source>
        <dbReference type="SAM" id="MobiDB-lite"/>
    </source>
</evidence>
<proteinExistence type="predicted"/>
<feature type="region of interest" description="Disordered" evidence="1">
    <location>
        <begin position="38"/>
        <end position="63"/>
    </location>
</feature>
<evidence type="ECO:0000313" key="2">
    <source>
        <dbReference type="EMBL" id="KKS13936.1"/>
    </source>
</evidence>
<organism evidence="2 3">
    <name type="scientific">Candidatus Daviesbacteria bacterium GW2011_GWB1_41_5</name>
    <dbReference type="NCBI Taxonomy" id="1618429"/>
    <lineage>
        <taxon>Bacteria</taxon>
        <taxon>Candidatus Daviesiibacteriota</taxon>
    </lineage>
</organism>
<evidence type="ECO:0000313" key="3">
    <source>
        <dbReference type="Proteomes" id="UP000034753"/>
    </source>
</evidence>
<dbReference type="Proteomes" id="UP000034753">
    <property type="component" value="Unassembled WGS sequence"/>
</dbReference>
<reference evidence="2 3" key="1">
    <citation type="journal article" date="2015" name="Nature">
        <title>rRNA introns, odd ribosomes, and small enigmatic genomes across a large radiation of phyla.</title>
        <authorList>
            <person name="Brown C.T."/>
            <person name="Hug L.A."/>
            <person name="Thomas B.C."/>
            <person name="Sharon I."/>
            <person name="Castelle C.J."/>
            <person name="Singh A."/>
            <person name="Wilkins M.J."/>
            <person name="Williams K.H."/>
            <person name="Banfield J.F."/>
        </authorList>
    </citation>
    <scope>NUCLEOTIDE SEQUENCE [LARGE SCALE GENOMIC DNA]</scope>
</reference>
<dbReference type="EMBL" id="LCBN01000012">
    <property type="protein sequence ID" value="KKS13936.1"/>
    <property type="molecule type" value="Genomic_DNA"/>
</dbReference>
<dbReference type="AlphaFoldDB" id="A0A0G0YW78"/>
<protein>
    <submittedName>
        <fullName evidence="2">Uncharacterized protein</fullName>
    </submittedName>
</protein>
<gene>
    <name evidence="2" type="ORF">UU67_C0012G0010</name>
</gene>
<name>A0A0G0YW78_9BACT</name>